<proteinExistence type="predicted"/>
<evidence type="ECO:0000256" key="1">
    <source>
        <dbReference type="SAM" id="Phobius"/>
    </source>
</evidence>
<gene>
    <name evidence="2" type="ORF">H9838_04360</name>
</gene>
<evidence type="ECO:0000313" key="2">
    <source>
        <dbReference type="EMBL" id="HIY26392.1"/>
    </source>
</evidence>
<name>A0A9D1YCY0_9FIRM</name>
<accession>A0A9D1YCY0</accession>
<dbReference type="AlphaFoldDB" id="A0A9D1YCY0"/>
<sequence length="64" mass="6899">MAYKLISTQLGGGSDMPDWAAYAGGGILGLAGIAFCGYSLFRYFKQCRANREKKPDPPAPEDEP</sequence>
<dbReference type="EMBL" id="DXDU01000069">
    <property type="protein sequence ID" value="HIY26392.1"/>
    <property type="molecule type" value="Genomic_DNA"/>
</dbReference>
<comment type="caution">
    <text evidence="2">The sequence shown here is derived from an EMBL/GenBank/DDBJ whole genome shotgun (WGS) entry which is preliminary data.</text>
</comment>
<reference evidence="2" key="2">
    <citation type="submission" date="2021-04" db="EMBL/GenBank/DDBJ databases">
        <authorList>
            <person name="Gilroy R."/>
        </authorList>
    </citation>
    <scope>NUCLEOTIDE SEQUENCE</scope>
    <source>
        <strain evidence="2">1282</strain>
    </source>
</reference>
<feature type="transmembrane region" description="Helical" evidence="1">
    <location>
        <begin position="20"/>
        <end position="44"/>
    </location>
</feature>
<dbReference type="Proteomes" id="UP000823915">
    <property type="component" value="Unassembled WGS sequence"/>
</dbReference>
<organism evidence="2 3">
    <name type="scientific">Candidatus Acutalibacter pullistercoris</name>
    <dbReference type="NCBI Taxonomy" id="2838418"/>
    <lineage>
        <taxon>Bacteria</taxon>
        <taxon>Bacillati</taxon>
        <taxon>Bacillota</taxon>
        <taxon>Clostridia</taxon>
        <taxon>Eubacteriales</taxon>
        <taxon>Acutalibacteraceae</taxon>
        <taxon>Acutalibacter</taxon>
    </lineage>
</organism>
<keyword evidence="1" id="KW-0812">Transmembrane</keyword>
<reference evidence="2" key="1">
    <citation type="journal article" date="2021" name="PeerJ">
        <title>Extensive microbial diversity within the chicken gut microbiome revealed by metagenomics and culture.</title>
        <authorList>
            <person name="Gilroy R."/>
            <person name="Ravi A."/>
            <person name="Getino M."/>
            <person name="Pursley I."/>
            <person name="Horton D.L."/>
            <person name="Alikhan N.F."/>
            <person name="Baker D."/>
            <person name="Gharbi K."/>
            <person name="Hall N."/>
            <person name="Watson M."/>
            <person name="Adriaenssens E.M."/>
            <person name="Foster-Nyarko E."/>
            <person name="Jarju S."/>
            <person name="Secka A."/>
            <person name="Antonio M."/>
            <person name="Oren A."/>
            <person name="Chaudhuri R.R."/>
            <person name="La Ragione R."/>
            <person name="Hildebrand F."/>
            <person name="Pallen M.J."/>
        </authorList>
    </citation>
    <scope>NUCLEOTIDE SEQUENCE</scope>
    <source>
        <strain evidence="2">1282</strain>
    </source>
</reference>
<evidence type="ECO:0000313" key="3">
    <source>
        <dbReference type="Proteomes" id="UP000823915"/>
    </source>
</evidence>
<keyword evidence="1" id="KW-0472">Membrane</keyword>
<keyword evidence="1" id="KW-1133">Transmembrane helix</keyword>
<protein>
    <submittedName>
        <fullName evidence="2">Uncharacterized protein</fullName>
    </submittedName>
</protein>